<comment type="subcellular location">
    <subcellularLocation>
        <location evidence="1">Secreted</location>
    </subcellularLocation>
</comment>
<keyword evidence="5" id="KW-1015">Disulfide bond</keyword>
<dbReference type="GO" id="GO:0008200">
    <property type="term" value="F:ion channel inhibitor activity"/>
    <property type="evidence" value="ECO:0007669"/>
    <property type="project" value="InterPro"/>
</dbReference>
<keyword evidence="6" id="KW-0732">Signal</keyword>
<organism evidence="7">
    <name type="scientific">Rhodactis sp. MM-2018</name>
    <dbReference type="NCBI Taxonomy" id="2283100"/>
    <lineage>
        <taxon>Eukaryota</taxon>
        <taxon>Metazoa</taxon>
        <taxon>Cnidaria</taxon>
        <taxon>Anthozoa</taxon>
        <taxon>Hexacorallia</taxon>
        <taxon>Corallimorpharia</taxon>
        <taxon>Discosomidae</taxon>
        <taxon>Rhodactis</taxon>
    </lineage>
</organism>
<comment type="similarity">
    <text evidence="2">Belongs to the sea anemone type 3 (BDS) potassium channel toxin family.</text>
</comment>
<dbReference type="EMBL" id="LS997919">
    <property type="protein sequence ID" value="SYZ84866.1"/>
    <property type="molecule type" value="mRNA"/>
</dbReference>
<accession>A0A4D8XKR7</accession>
<keyword evidence="3" id="KW-0964">Secreted</keyword>
<evidence type="ECO:0000256" key="3">
    <source>
        <dbReference type="ARBA" id="ARBA00022525"/>
    </source>
</evidence>
<reference evidence="7" key="1">
    <citation type="submission" date="2018-09" db="EMBL/GenBank/DDBJ databases">
        <authorList>
            <person name="Mitchell L M."/>
        </authorList>
    </citation>
    <scope>NUCLEOTIDE SEQUENCE</scope>
    <source>
        <tissue evidence="7">Mesenterial filament</tissue>
    </source>
</reference>
<dbReference type="Gene3D" id="2.20.20.10">
    <property type="entry name" value="Anthopleurin-A"/>
    <property type="match status" value="1"/>
</dbReference>
<dbReference type="GO" id="GO:0090729">
    <property type="term" value="F:toxin activity"/>
    <property type="evidence" value="ECO:0007669"/>
    <property type="project" value="UniProtKB-KW"/>
</dbReference>
<proteinExistence type="evidence at transcript level"/>
<dbReference type="InterPro" id="IPR012414">
    <property type="entry name" value="BDS_K_chnl_tox"/>
</dbReference>
<evidence type="ECO:0000256" key="6">
    <source>
        <dbReference type="SAM" id="SignalP"/>
    </source>
</evidence>
<dbReference type="GO" id="GO:0042151">
    <property type="term" value="C:nematocyst"/>
    <property type="evidence" value="ECO:0007669"/>
    <property type="project" value="InterPro"/>
</dbReference>
<keyword evidence="4" id="KW-0800">Toxin</keyword>
<evidence type="ECO:0000256" key="1">
    <source>
        <dbReference type="ARBA" id="ARBA00004613"/>
    </source>
</evidence>
<protein>
    <submittedName>
        <fullName evidence="7">mRNA</fullName>
    </submittedName>
</protein>
<dbReference type="SUPFAM" id="SSF57392">
    <property type="entry name" value="Defensin-like"/>
    <property type="match status" value="1"/>
</dbReference>
<evidence type="ECO:0000256" key="5">
    <source>
        <dbReference type="ARBA" id="ARBA00023157"/>
    </source>
</evidence>
<evidence type="ECO:0000313" key="7">
    <source>
        <dbReference type="EMBL" id="SYZ84866.1"/>
    </source>
</evidence>
<feature type="signal peptide" evidence="6">
    <location>
        <begin position="1"/>
        <end position="21"/>
    </location>
</feature>
<evidence type="ECO:0000256" key="4">
    <source>
        <dbReference type="ARBA" id="ARBA00022656"/>
    </source>
</evidence>
<sequence>MSNKGLLCLVLVVALVATSVAHPKDADVKTDKRAVGCLCNSQWGDYWFFRLGCPDGHSYYKHCQSVGGICCLKWKR</sequence>
<gene>
    <name evidence="7" type="primary">U-DCTX-Rhosp3</name>
</gene>
<dbReference type="Pfam" id="PF07936">
    <property type="entry name" value="Defensin_4"/>
    <property type="match status" value="1"/>
</dbReference>
<dbReference type="InterPro" id="IPR023355">
    <property type="entry name" value="Myo_ane_neurotoxin_sf"/>
</dbReference>
<name>A0A4D8XKR7_9CNID</name>
<dbReference type="GO" id="GO:0005576">
    <property type="term" value="C:extracellular region"/>
    <property type="evidence" value="ECO:0007669"/>
    <property type="project" value="UniProtKB-SubCell"/>
</dbReference>
<dbReference type="AlphaFoldDB" id="A0A4D8XKR7"/>
<feature type="chain" id="PRO_5020029727" evidence="6">
    <location>
        <begin position="22"/>
        <end position="76"/>
    </location>
</feature>
<evidence type="ECO:0000256" key="2">
    <source>
        <dbReference type="ARBA" id="ARBA00007488"/>
    </source>
</evidence>